<proteinExistence type="predicted"/>
<feature type="region of interest" description="Disordered" evidence="1">
    <location>
        <begin position="1"/>
        <end position="22"/>
    </location>
</feature>
<organism evidence="2 3">
    <name type="scientific">Portunus trituberculatus</name>
    <name type="common">Swimming crab</name>
    <name type="synonym">Neptunus trituberculatus</name>
    <dbReference type="NCBI Taxonomy" id="210409"/>
    <lineage>
        <taxon>Eukaryota</taxon>
        <taxon>Metazoa</taxon>
        <taxon>Ecdysozoa</taxon>
        <taxon>Arthropoda</taxon>
        <taxon>Crustacea</taxon>
        <taxon>Multicrustacea</taxon>
        <taxon>Malacostraca</taxon>
        <taxon>Eumalacostraca</taxon>
        <taxon>Eucarida</taxon>
        <taxon>Decapoda</taxon>
        <taxon>Pleocyemata</taxon>
        <taxon>Brachyura</taxon>
        <taxon>Eubrachyura</taxon>
        <taxon>Portunoidea</taxon>
        <taxon>Portunidae</taxon>
        <taxon>Portuninae</taxon>
        <taxon>Portunus</taxon>
    </lineage>
</organism>
<reference evidence="2 3" key="1">
    <citation type="submission" date="2019-05" db="EMBL/GenBank/DDBJ databases">
        <title>Another draft genome of Portunus trituberculatus and its Hox gene families provides insights of decapod evolution.</title>
        <authorList>
            <person name="Jeong J.-H."/>
            <person name="Song I."/>
            <person name="Kim S."/>
            <person name="Choi T."/>
            <person name="Kim D."/>
            <person name="Ryu S."/>
            <person name="Kim W."/>
        </authorList>
    </citation>
    <scope>NUCLEOTIDE SEQUENCE [LARGE SCALE GENOMIC DNA]</scope>
    <source>
        <tissue evidence="2">Muscle</tissue>
    </source>
</reference>
<evidence type="ECO:0000313" key="2">
    <source>
        <dbReference type="EMBL" id="MPC62329.1"/>
    </source>
</evidence>
<evidence type="ECO:0000256" key="1">
    <source>
        <dbReference type="SAM" id="MobiDB-lite"/>
    </source>
</evidence>
<dbReference type="Proteomes" id="UP000324222">
    <property type="component" value="Unassembled WGS sequence"/>
</dbReference>
<sequence>MAGAGKRQQARSGETGKSAHKTWRRFTGVTLGENGEDLVWVGADDDHYHYHGIRYEGARQLRKEAMVTPITPRKGKKRRPFTSRLSSLRSLVVTLLLYETGNG</sequence>
<dbReference type="AlphaFoldDB" id="A0A5B7GXM6"/>
<accession>A0A5B7GXM6</accession>
<comment type="caution">
    <text evidence="2">The sequence shown here is derived from an EMBL/GenBank/DDBJ whole genome shotgun (WGS) entry which is preliminary data.</text>
</comment>
<keyword evidence="3" id="KW-1185">Reference proteome</keyword>
<gene>
    <name evidence="2" type="ORF">E2C01_056413</name>
</gene>
<name>A0A5B7GXM6_PORTR</name>
<evidence type="ECO:0000313" key="3">
    <source>
        <dbReference type="Proteomes" id="UP000324222"/>
    </source>
</evidence>
<dbReference type="EMBL" id="VSRR010019546">
    <property type="protein sequence ID" value="MPC62329.1"/>
    <property type="molecule type" value="Genomic_DNA"/>
</dbReference>
<protein>
    <submittedName>
        <fullName evidence="2">Uncharacterized protein</fullName>
    </submittedName>
</protein>